<gene>
    <name evidence="2" type="ORF">GCM10007913_08980</name>
</gene>
<evidence type="ECO:0000259" key="1">
    <source>
        <dbReference type="Pfam" id="PF03358"/>
    </source>
</evidence>
<dbReference type="EMBL" id="BSNG01000001">
    <property type="protein sequence ID" value="GLQ08966.1"/>
    <property type="molecule type" value="Genomic_DNA"/>
</dbReference>
<dbReference type="PANTHER" id="PTHR30543:SF21">
    <property type="entry name" value="NAD(P)H-DEPENDENT FMN REDUCTASE LOT6"/>
    <property type="match status" value="1"/>
</dbReference>
<evidence type="ECO:0000313" key="2">
    <source>
        <dbReference type="EMBL" id="GLQ08966.1"/>
    </source>
</evidence>
<sequence>MKTVAVLVGSLSPNSINRKLTQTLEKLAGGKLKFNYADLGSLPHYDNELWSNPPEAVTQFKQLVEGDDAVLIAMPELNRSFPALIKNALDWGSRPWGQSSWHGKPTALIGASVGAVGTAAGQGHLRSILPVYGLIVMGQPEMYFTMKPGLITDELEVTDEATATFLSGWTDKFAAFIERYGDVALDVAAE</sequence>
<comment type="caution">
    <text evidence="2">The sequence shown here is derived from an EMBL/GenBank/DDBJ whole genome shotgun (WGS) entry which is preliminary data.</text>
</comment>
<keyword evidence="3" id="KW-1185">Reference proteome</keyword>
<protein>
    <submittedName>
        <fullName evidence="2">FMN reductase</fullName>
    </submittedName>
</protein>
<organism evidence="2 3">
    <name type="scientific">Devosia yakushimensis</name>
    <dbReference type="NCBI Taxonomy" id="470028"/>
    <lineage>
        <taxon>Bacteria</taxon>
        <taxon>Pseudomonadati</taxon>
        <taxon>Pseudomonadota</taxon>
        <taxon>Alphaproteobacteria</taxon>
        <taxon>Hyphomicrobiales</taxon>
        <taxon>Devosiaceae</taxon>
        <taxon>Devosia</taxon>
    </lineage>
</organism>
<reference evidence="2" key="1">
    <citation type="journal article" date="2014" name="Int. J. Syst. Evol. Microbiol.">
        <title>Complete genome of a new Firmicutes species belonging to the dominant human colonic microbiota ('Ruminococcus bicirculans') reveals two chromosomes and a selective capacity to utilize plant glucans.</title>
        <authorList>
            <consortium name="NISC Comparative Sequencing Program"/>
            <person name="Wegmann U."/>
            <person name="Louis P."/>
            <person name="Goesmann A."/>
            <person name="Henrissat B."/>
            <person name="Duncan S.H."/>
            <person name="Flint H.J."/>
        </authorList>
    </citation>
    <scope>NUCLEOTIDE SEQUENCE</scope>
    <source>
        <strain evidence="2">NBRC 103855</strain>
    </source>
</reference>
<dbReference type="InterPro" id="IPR050712">
    <property type="entry name" value="NAD(P)H-dep_reductase"/>
</dbReference>
<dbReference type="Proteomes" id="UP001161406">
    <property type="component" value="Unassembled WGS sequence"/>
</dbReference>
<evidence type="ECO:0000313" key="3">
    <source>
        <dbReference type="Proteomes" id="UP001161406"/>
    </source>
</evidence>
<name>A0ABQ5UEJ9_9HYPH</name>
<dbReference type="SUPFAM" id="SSF52218">
    <property type="entry name" value="Flavoproteins"/>
    <property type="match status" value="1"/>
</dbReference>
<dbReference type="Pfam" id="PF03358">
    <property type="entry name" value="FMN_red"/>
    <property type="match status" value="1"/>
</dbReference>
<feature type="domain" description="NADPH-dependent FMN reductase-like" evidence="1">
    <location>
        <begin position="4"/>
        <end position="145"/>
    </location>
</feature>
<reference evidence="2" key="2">
    <citation type="submission" date="2023-01" db="EMBL/GenBank/DDBJ databases">
        <title>Draft genome sequence of Devosia yakushimensis strain NBRC 103855.</title>
        <authorList>
            <person name="Sun Q."/>
            <person name="Mori K."/>
        </authorList>
    </citation>
    <scope>NUCLEOTIDE SEQUENCE</scope>
    <source>
        <strain evidence="2">NBRC 103855</strain>
    </source>
</reference>
<dbReference type="InterPro" id="IPR005025">
    <property type="entry name" value="FMN_Rdtase-like_dom"/>
</dbReference>
<dbReference type="RefSeq" id="WP_284388332.1">
    <property type="nucleotide sequence ID" value="NZ_BSNG01000001.1"/>
</dbReference>
<dbReference type="InterPro" id="IPR029039">
    <property type="entry name" value="Flavoprotein-like_sf"/>
</dbReference>
<dbReference type="Gene3D" id="3.40.50.360">
    <property type="match status" value="1"/>
</dbReference>
<accession>A0ABQ5UEJ9</accession>
<proteinExistence type="predicted"/>
<dbReference type="PANTHER" id="PTHR30543">
    <property type="entry name" value="CHROMATE REDUCTASE"/>
    <property type="match status" value="1"/>
</dbReference>